<protein>
    <submittedName>
        <fullName evidence="1">Restriction endonuclease subunit R</fullName>
    </submittedName>
</protein>
<dbReference type="GO" id="GO:0004519">
    <property type="term" value="F:endonuclease activity"/>
    <property type="evidence" value="ECO:0007669"/>
    <property type="project" value="UniProtKB-KW"/>
</dbReference>
<accession>A0A941GU61</accession>
<name>A0A941GU61_9CHRO</name>
<comment type="caution">
    <text evidence="1">The sequence shown here is derived from an EMBL/GenBank/DDBJ whole genome shotgun (WGS) entry which is preliminary data.</text>
</comment>
<dbReference type="Proteomes" id="UP000767446">
    <property type="component" value="Unassembled WGS sequence"/>
</dbReference>
<dbReference type="EMBL" id="JADQBC010000065">
    <property type="protein sequence ID" value="MBR8828317.1"/>
    <property type="molecule type" value="Genomic_DNA"/>
</dbReference>
<keyword evidence="1" id="KW-0378">Hydrolase</keyword>
<organism evidence="1 2">
    <name type="scientific">Gomphosphaeria aponina SAG 52.96 = DSM 107014</name>
    <dbReference type="NCBI Taxonomy" id="1521640"/>
    <lineage>
        <taxon>Bacteria</taxon>
        <taxon>Bacillati</taxon>
        <taxon>Cyanobacteriota</taxon>
        <taxon>Cyanophyceae</taxon>
        <taxon>Oscillatoriophycideae</taxon>
        <taxon>Chroococcales</taxon>
        <taxon>Gomphosphaeriaceae</taxon>
        <taxon>Gomphosphaeria</taxon>
    </lineage>
</organism>
<proteinExistence type="predicted"/>
<sequence>MVQTMQGKEINLDELATRFEVQLVEDEEFFREWQDELPEINEAEKQRLDRVKVSYSHLIKYPPLLENTVKIVVLAPLLDLAGFLLQPFRIQSETSINIESEDEGVIVKGRIDVLVIFERFWLVAIESKKAEFSVEAGRPQLLSYLLANPHPEKPAYGLITNGSDFLFIKLMKEEEPKYAYSRLFSLFNPGNDLYMVLRILKRLAALAINN</sequence>
<reference evidence="1" key="1">
    <citation type="submission" date="2021-02" db="EMBL/GenBank/DDBJ databases">
        <title>Metagenome analyses of Stigonema ocellatum DSM 106950, Chlorogloea purpurea SAG 13.99 and Gomphosphaeria aponina DSM 107014.</title>
        <authorList>
            <person name="Marter P."/>
            <person name="Huang S."/>
        </authorList>
    </citation>
    <scope>NUCLEOTIDE SEQUENCE</scope>
    <source>
        <strain evidence="1">JP213</strain>
    </source>
</reference>
<gene>
    <name evidence="1" type="ORF">DSM107014_10550</name>
</gene>
<evidence type="ECO:0000313" key="2">
    <source>
        <dbReference type="Proteomes" id="UP000767446"/>
    </source>
</evidence>
<keyword evidence="1" id="KW-0540">Nuclease</keyword>
<keyword evidence="1" id="KW-0255">Endonuclease</keyword>
<evidence type="ECO:0000313" key="1">
    <source>
        <dbReference type="EMBL" id="MBR8828317.1"/>
    </source>
</evidence>
<dbReference type="AlphaFoldDB" id="A0A941GU61"/>